<name>A0A3N4MII4_9BACT</name>
<dbReference type="Proteomes" id="UP000279089">
    <property type="component" value="Unassembled WGS sequence"/>
</dbReference>
<dbReference type="EMBL" id="RMBX01000009">
    <property type="protein sequence ID" value="RPD39880.1"/>
    <property type="molecule type" value="Genomic_DNA"/>
</dbReference>
<accession>A0A3N4MII4</accession>
<organism evidence="1 2">
    <name type="scientific">Chitinophaga barathri</name>
    <dbReference type="NCBI Taxonomy" id="1647451"/>
    <lineage>
        <taxon>Bacteria</taxon>
        <taxon>Pseudomonadati</taxon>
        <taxon>Bacteroidota</taxon>
        <taxon>Chitinophagia</taxon>
        <taxon>Chitinophagales</taxon>
        <taxon>Chitinophagaceae</taxon>
        <taxon>Chitinophaga</taxon>
    </lineage>
</organism>
<proteinExistence type="predicted"/>
<dbReference type="OrthoDB" id="10008492at2"/>
<dbReference type="AlphaFoldDB" id="A0A3N4MII4"/>
<dbReference type="RefSeq" id="WP_120517832.1">
    <property type="nucleotide sequence ID" value="NZ_QXZY01000010.1"/>
</dbReference>
<dbReference type="PROSITE" id="PS51257">
    <property type="entry name" value="PROKAR_LIPOPROTEIN"/>
    <property type="match status" value="1"/>
</dbReference>
<comment type="caution">
    <text evidence="1">The sequence shown here is derived from an EMBL/GenBank/DDBJ whole genome shotgun (WGS) entry which is preliminary data.</text>
</comment>
<evidence type="ECO:0000313" key="1">
    <source>
        <dbReference type="EMBL" id="RPD39880.1"/>
    </source>
</evidence>
<evidence type="ECO:0000313" key="2">
    <source>
        <dbReference type="Proteomes" id="UP000279089"/>
    </source>
</evidence>
<sequence>MKTNKVIKLAGILMILALIIGGCAKQEPVFDFIEKPVPGPPPPPPLSNDLKNVTFNYNGTELKTSMIAQRTFDPYGAPSAFHRYRTGFELVVRLDDNNNRDSYQKLQVQFPLNEKGEPVPGKYTITNNAVMEGGDVNIKYTKGNTSDVFPDANFSTGKDNFIFDMALRLEVFDTATHVVAGYIDDLSIRNKINPAKRTTFKGLGFTLTYNHMEIYLNDTLSFEGTTDANSTWYFGNAVAMLNGASSASPFIMSAMAFNITEFTGVGSYAYKTNTDDLSYGPNANITINEGSGIGELDGYISPAIFPVDDHTITVETYIENVLIKGTLSAAKAQLWGNNTGGYYPSDIIVTRPPFKLTGSFFQRQL</sequence>
<keyword evidence="2" id="KW-1185">Reference proteome</keyword>
<protein>
    <submittedName>
        <fullName evidence="1">Uncharacterized protein</fullName>
    </submittedName>
</protein>
<reference evidence="2" key="1">
    <citation type="submission" date="2018-11" db="EMBL/GenBank/DDBJ databases">
        <title>Chitinophaga lutea sp.nov., isolate from arsenic contaminated soil.</title>
        <authorList>
            <person name="Zong Y."/>
        </authorList>
    </citation>
    <scope>NUCLEOTIDE SEQUENCE [LARGE SCALE GENOMIC DNA]</scope>
    <source>
        <strain evidence="2">YLT18</strain>
    </source>
</reference>
<gene>
    <name evidence="1" type="ORF">EG028_17280</name>
</gene>